<gene>
    <name evidence="1" type="ordered locus">Mycch_2702</name>
</gene>
<proteinExistence type="predicted"/>
<dbReference type="Gene3D" id="3.30.750.24">
    <property type="entry name" value="STAS domain"/>
    <property type="match status" value="1"/>
</dbReference>
<dbReference type="InterPro" id="IPR050267">
    <property type="entry name" value="Anti-sigma-factor_SerPK"/>
</dbReference>
<evidence type="ECO:0000313" key="1">
    <source>
        <dbReference type="EMBL" id="AFM17465.1"/>
    </source>
</evidence>
<evidence type="ECO:0008006" key="3">
    <source>
        <dbReference type="Google" id="ProtNLM"/>
    </source>
</evidence>
<dbReference type="KEGG" id="mcb:Mycch_2702"/>
<organism evidence="1 2">
    <name type="scientific">Mycolicibacterium chubuense (strain NBB4)</name>
    <name type="common">Mycobacterium chubuense</name>
    <dbReference type="NCBI Taxonomy" id="710421"/>
    <lineage>
        <taxon>Bacteria</taxon>
        <taxon>Bacillati</taxon>
        <taxon>Actinomycetota</taxon>
        <taxon>Actinomycetes</taxon>
        <taxon>Mycobacteriales</taxon>
        <taxon>Mycobacteriaceae</taxon>
        <taxon>Mycolicibacterium</taxon>
    </lineage>
</organism>
<dbReference type="PANTHER" id="PTHR35526:SF3">
    <property type="entry name" value="ANTI-SIGMA-F FACTOR RSBW"/>
    <property type="match status" value="1"/>
</dbReference>
<accession>I4BJK8</accession>
<dbReference type="RefSeq" id="WP_014815943.1">
    <property type="nucleotide sequence ID" value="NC_018027.1"/>
</dbReference>
<dbReference type="eggNOG" id="COG1366">
    <property type="taxonomic scope" value="Bacteria"/>
</dbReference>
<dbReference type="STRING" id="710421.Mycch_2702"/>
<dbReference type="Gene3D" id="3.30.565.10">
    <property type="entry name" value="Histidine kinase-like ATPase, C-terminal domain"/>
    <property type="match status" value="1"/>
</dbReference>
<keyword evidence="2" id="KW-1185">Reference proteome</keyword>
<dbReference type="PANTHER" id="PTHR35526">
    <property type="entry name" value="ANTI-SIGMA-F FACTOR RSBW-RELATED"/>
    <property type="match status" value="1"/>
</dbReference>
<dbReference type="Proteomes" id="UP000006057">
    <property type="component" value="Chromosome"/>
</dbReference>
<name>I4BJK8_MYCCN</name>
<dbReference type="AlphaFoldDB" id="I4BJK8"/>
<dbReference type="CDD" id="cd16936">
    <property type="entry name" value="HATPase_RsbW-like"/>
    <property type="match status" value="1"/>
</dbReference>
<dbReference type="InterPro" id="IPR036513">
    <property type="entry name" value="STAS_dom_sf"/>
</dbReference>
<dbReference type="PATRIC" id="fig|710421.3.peg.2688"/>
<reference evidence="1 2" key="1">
    <citation type="submission" date="2012-06" db="EMBL/GenBank/DDBJ databases">
        <title>Complete sequence of chromosome of Mycobacterium chubuense NBB4.</title>
        <authorList>
            <consortium name="US DOE Joint Genome Institute"/>
            <person name="Lucas S."/>
            <person name="Han J."/>
            <person name="Lapidus A."/>
            <person name="Cheng J.-F."/>
            <person name="Goodwin L."/>
            <person name="Pitluck S."/>
            <person name="Peters L."/>
            <person name="Mikhailova N."/>
            <person name="Teshima H."/>
            <person name="Detter J.C."/>
            <person name="Han C."/>
            <person name="Tapia R."/>
            <person name="Land M."/>
            <person name="Hauser L."/>
            <person name="Kyrpides N."/>
            <person name="Ivanova N."/>
            <person name="Pagani I."/>
            <person name="Mattes T."/>
            <person name="Holmes A."/>
            <person name="Rutledge P."/>
            <person name="Paulsen I."/>
            <person name="Coleman N."/>
            <person name="Woyke T."/>
        </authorList>
    </citation>
    <scope>NUCLEOTIDE SEQUENCE [LARGE SCALE GENOMIC DNA]</scope>
    <source>
        <strain evidence="1 2">NBB4</strain>
    </source>
</reference>
<dbReference type="EMBL" id="CP003053">
    <property type="protein sequence ID" value="AFM17465.1"/>
    <property type="molecule type" value="Genomic_DNA"/>
</dbReference>
<dbReference type="HOGENOM" id="CLU_087828_0_0_11"/>
<protein>
    <recommendedName>
        <fullName evidence="3">STAS domain-containing protein</fullName>
    </recommendedName>
</protein>
<dbReference type="OrthoDB" id="4327509at2"/>
<sequence length="250" mass="26497">MVRPSEVRISATVSPGYAHLSVSGTLDSSTYREVRDSVIKAALDEPTAVITEVSSLVVPCDSAWTAFTSARWHVSTWPDVPVLLVCGHAAGRAAIARSGAVRYVPVYPDQATAQGSVTDLYGVRRRAHAELFADLTSLRRGRRLVSAWLTAWDRPAMILTASTVATIFIENVLEHTSSRPVLLLEASDRRITVAVSDTSSSPAVRHEDAGSGAHTASGLAIAAALSRAWGCSPVAGGKTVWAVLGPENQL</sequence>
<evidence type="ECO:0000313" key="2">
    <source>
        <dbReference type="Proteomes" id="UP000006057"/>
    </source>
</evidence>
<dbReference type="InterPro" id="IPR036890">
    <property type="entry name" value="HATPase_C_sf"/>
</dbReference>
<dbReference type="SUPFAM" id="SSF52091">
    <property type="entry name" value="SpoIIaa-like"/>
    <property type="match status" value="1"/>
</dbReference>